<dbReference type="EMBL" id="QAOQ01000007">
    <property type="protein sequence ID" value="PTQ94078.1"/>
    <property type="molecule type" value="Genomic_DNA"/>
</dbReference>
<dbReference type="RefSeq" id="WP_170113665.1">
    <property type="nucleotide sequence ID" value="NZ_CP160205.1"/>
</dbReference>
<keyword evidence="3" id="KW-1185">Reference proteome</keyword>
<sequence length="100" mass="11400">MKTVWKSLMAAAAIALAVNVSEAQIVVRARIGRPARRVVVRPAQPSPRAVWVEDDYVPRGRTYVYHGGYWATPPRPAAVWVDGHWQRRGHGWVWIAGFWR</sequence>
<accession>A0A2T5J6A0</accession>
<name>A0A2T5J6A0_9SPHI</name>
<dbReference type="AlphaFoldDB" id="A0A2T5J6A0"/>
<comment type="caution">
    <text evidence="2">The sequence shown here is derived from an EMBL/GenBank/DDBJ whole genome shotgun (WGS) entry which is preliminary data.</text>
</comment>
<organism evidence="2 3">
    <name type="scientific">Mucilaginibacter yixingensis</name>
    <dbReference type="NCBI Taxonomy" id="1295612"/>
    <lineage>
        <taxon>Bacteria</taxon>
        <taxon>Pseudomonadati</taxon>
        <taxon>Bacteroidota</taxon>
        <taxon>Sphingobacteriia</taxon>
        <taxon>Sphingobacteriales</taxon>
        <taxon>Sphingobacteriaceae</taxon>
        <taxon>Mucilaginibacter</taxon>
    </lineage>
</organism>
<evidence type="ECO:0000313" key="2">
    <source>
        <dbReference type="EMBL" id="PTQ94078.1"/>
    </source>
</evidence>
<evidence type="ECO:0000313" key="3">
    <source>
        <dbReference type="Proteomes" id="UP000244168"/>
    </source>
</evidence>
<dbReference type="Proteomes" id="UP000244168">
    <property type="component" value="Unassembled WGS sequence"/>
</dbReference>
<feature type="signal peptide" evidence="1">
    <location>
        <begin position="1"/>
        <end position="23"/>
    </location>
</feature>
<gene>
    <name evidence="2" type="ORF">C8P68_107141</name>
</gene>
<evidence type="ECO:0000256" key="1">
    <source>
        <dbReference type="SAM" id="SignalP"/>
    </source>
</evidence>
<reference evidence="2 3" key="1">
    <citation type="submission" date="2018-04" db="EMBL/GenBank/DDBJ databases">
        <title>Genomic Encyclopedia of Archaeal and Bacterial Type Strains, Phase II (KMG-II): from individual species to whole genera.</title>
        <authorList>
            <person name="Goeker M."/>
        </authorList>
    </citation>
    <scope>NUCLEOTIDE SEQUENCE [LARGE SCALE GENOMIC DNA]</scope>
    <source>
        <strain evidence="2 3">DSM 26809</strain>
    </source>
</reference>
<feature type="chain" id="PRO_5015699992" evidence="1">
    <location>
        <begin position="24"/>
        <end position="100"/>
    </location>
</feature>
<dbReference type="InterPro" id="IPR024447">
    <property type="entry name" value="YXWGXW_rpt"/>
</dbReference>
<keyword evidence="1" id="KW-0732">Signal</keyword>
<proteinExistence type="predicted"/>
<protein>
    <submittedName>
        <fullName evidence="2">YXWGXW repeat-containing protein</fullName>
    </submittedName>
</protein>
<dbReference type="Pfam" id="PF12779">
    <property type="entry name" value="WXXGXW"/>
    <property type="match status" value="2"/>
</dbReference>